<reference evidence="3" key="2">
    <citation type="submission" date="2019-02" db="EMBL/GenBank/DDBJ databases">
        <title>Opniocepnalus argus Var Kimnra genome.</title>
        <authorList>
            <person name="Zhou C."/>
            <person name="Xiao S."/>
        </authorList>
    </citation>
    <scope>NUCLEOTIDE SEQUENCE [LARGE SCALE GENOMIC DNA]</scope>
</reference>
<reference evidence="2 3" key="1">
    <citation type="submission" date="2019-02" db="EMBL/GenBank/DDBJ databases">
        <title>Opniocepnalus argus genome.</title>
        <authorList>
            <person name="Zhou C."/>
            <person name="Xiao S."/>
        </authorList>
    </citation>
    <scope>NUCLEOTIDE SEQUENCE [LARGE SCALE GENOMIC DNA]</scope>
    <source>
        <strain evidence="2">OARG1902GOOAL</strain>
        <tissue evidence="2">Muscle</tissue>
    </source>
</reference>
<organism evidence="2 3">
    <name type="scientific">Channa argus</name>
    <name type="common">Northern snakehead</name>
    <name type="synonym">Ophicephalus argus</name>
    <dbReference type="NCBI Taxonomy" id="215402"/>
    <lineage>
        <taxon>Eukaryota</taxon>
        <taxon>Metazoa</taxon>
        <taxon>Chordata</taxon>
        <taxon>Craniata</taxon>
        <taxon>Vertebrata</taxon>
        <taxon>Euteleostomi</taxon>
        <taxon>Actinopterygii</taxon>
        <taxon>Neopterygii</taxon>
        <taxon>Teleostei</taxon>
        <taxon>Neoteleostei</taxon>
        <taxon>Acanthomorphata</taxon>
        <taxon>Anabantaria</taxon>
        <taxon>Anabantiformes</taxon>
        <taxon>Channoidei</taxon>
        <taxon>Channidae</taxon>
        <taxon>Channa</taxon>
    </lineage>
</organism>
<gene>
    <name evidence="2" type="ORF">EXN66_Car012277</name>
</gene>
<evidence type="ECO:0000313" key="2">
    <source>
        <dbReference type="EMBL" id="KAF3696599.1"/>
    </source>
</evidence>
<feature type="region of interest" description="Disordered" evidence="1">
    <location>
        <begin position="1"/>
        <end position="23"/>
    </location>
</feature>
<accession>A0A6G1Q2A9</accession>
<name>A0A6G1Q2A9_CHAAH</name>
<dbReference type="AlphaFoldDB" id="A0A6G1Q2A9"/>
<dbReference type="EMBL" id="CM015723">
    <property type="protein sequence ID" value="KAF3696599.1"/>
    <property type="molecule type" value="Genomic_DNA"/>
</dbReference>
<keyword evidence="3" id="KW-1185">Reference proteome</keyword>
<evidence type="ECO:0000256" key="1">
    <source>
        <dbReference type="SAM" id="MobiDB-lite"/>
    </source>
</evidence>
<proteinExistence type="predicted"/>
<protein>
    <submittedName>
        <fullName evidence="2">Uncharacterized protein</fullName>
    </submittedName>
</protein>
<sequence>MTSELSPVQRGRRQLEETKQYSSNSLKSAVPLLLQSHILHTLHSTVIYLYI</sequence>
<evidence type="ECO:0000313" key="3">
    <source>
        <dbReference type="Proteomes" id="UP000503349"/>
    </source>
</evidence>
<dbReference type="Proteomes" id="UP000503349">
    <property type="component" value="Chromosome 12"/>
</dbReference>